<reference evidence="1 2" key="2">
    <citation type="journal article" date="1996" name="Virology">
        <title>Organization of the 3'-terminal half of beet yellow stunt virus genome and implications for the evolution of closteroviruses.</title>
        <authorList>
            <person name="Karasev A.V."/>
            <person name="Nikolaeva O.V."/>
            <person name="Mushegian A.R."/>
            <person name="Lee R.F."/>
            <person name="Dawson W.O."/>
        </authorList>
    </citation>
    <scope>NUCLEOTIDE SEQUENCE [LARGE SCALE GENOMIC DNA]</scope>
</reference>
<dbReference type="RefSeq" id="YP_009664808.1">
    <property type="nucleotide sequence ID" value="NC_043106.1"/>
</dbReference>
<protein>
    <submittedName>
        <fullName evidence="1">p61</fullName>
    </submittedName>
</protein>
<dbReference type="Pfam" id="PF03225">
    <property type="entry name" value="Viral_Hsp90"/>
    <property type="match status" value="1"/>
</dbReference>
<dbReference type="InterPro" id="IPR004909">
    <property type="entry name" value="Vir_Hsp90"/>
</dbReference>
<reference evidence="2" key="1">
    <citation type="journal article" date="1994" name="J. Gen. Virol.">
        <title>Screening of the closterovirus genome by degenerate primer-mediated polymerase chain reaction.</title>
        <authorList>
            <person name="Karasev A.V."/>
            <person name="Nikolaeva O.V."/>
            <person name="Koonin E.V."/>
            <person name="Gumpf D.J."/>
            <person name="Garnsey S.M."/>
        </authorList>
    </citation>
    <scope>NUCLEOTIDE SEQUENCE [LARGE SCALE GENOMIC DNA]</scope>
</reference>
<reference evidence="1 2" key="3">
    <citation type="journal article" date="1998" name="Phytopathology">
        <title>Characterization of the beet yellow stunt virus coat protein gene.</title>
        <authorList>
            <person name="Karasev A.V."/>
            <person name="Nikolaeva O.V."/>
            <person name="Lee R.F."/>
            <person name="Wisler G.C."/>
            <person name="Duffus J.E."/>
            <person name="Dawson W.O."/>
        </authorList>
    </citation>
    <scope>NUCLEOTIDE SEQUENCE [LARGE SCALE GENOMIC DNA]</scope>
</reference>
<dbReference type="GeneID" id="40524913"/>
<evidence type="ECO:0000313" key="2">
    <source>
        <dbReference type="Proteomes" id="UP000232786"/>
    </source>
</evidence>
<proteinExistence type="predicted"/>
<evidence type="ECO:0000313" key="1">
    <source>
        <dbReference type="EMBL" id="AAC55663.1"/>
    </source>
</evidence>
<accession>Q65856</accession>
<keyword evidence="2" id="KW-1185">Reference proteome</keyword>
<sequence length="534" mass="60980">MSRRPTFAGYSWGSLFKRHYGEPEWKSYLTETSMKYKPLKSESITFYDGSSLTSAELRPARSGTAEYEIALLIFSDSITKWSEKLERSIYRGLNQINNHSIYAETELEVTDVKTIGCKFTISAVESFMGGRASAAQVEHCWSLSNSCGELINPNDTARFIQLVFKDKAVTEQAQVNTSGSVSDYLVYCLQLYDNSKKKSNAGRTQLMESYVSFIRDFFQHSDLYYRSPLDNPLLTGVLYDLCIEHNVLRGSYLKNLDNFRLFKQTYLPMIDDIFDYSWELYAPDERLLFPIDPYEIIKEVPTMSVIDANVVLSNKLVYLDSYLENNSILALEKKIISILCRDNEGIDEGALWAAFFCYYGTYRTARQRVVKRPDTYELDGIFSKPIVMSGVELFFDELQKRVPDVSLRRRFNGAKAGEAITVFKKLGISFPPITRLNAPSKYSYLNIDYFKQANSLGLTEPEKIILCNIAKDVDMMCAQRISSVKAKPIAQRNGEAINSAKIRTLPTNTLVRALEKCLLNQAPSWWNTTLTNLR</sequence>
<dbReference type="EMBL" id="U51931">
    <property type="protein sequence ID" value="AAC55663.1"/>
    <property type="molecule type" value="Genomic_RNA"/>
</dbReference>
<name>Q65856_9CLOS</name>
<dbReference type="KEGG" id="vg:40524913"/>
<organism evidence="1 2">
    <name type="scientific">Beet yellow stunt virus</name>
    <dbReference type="NCBI Taxonomy" id="35290"/>
    <lineage>
        <taxon>Viruses</taxon>
        <taxon>Riboviria</taxon>
        <taxon>Orthornavirae</taxon>
        <taxon>Kitrinoviricota</taxon>
        <taxon>Alsuviricetes</taxon>
        <taxon>Martellivirales</taxon>
        <taxon>Closteroviridae</taxon>
        <taxon>Closterovirus</taxon>
        <taxon>Closterovirus nanobetae</taxon>
    </lineage>
</organism>
<dbReference type="Proteomes" id="UP000232786">
    <property type="component" value="Segment"/>
</dbReference>